<proteinExistence type="predicted"/>
<protein>
    <submittedName>
        <fullName evidence="2">Uncharacterized protein</fullName>
    </submittedName>
</protein>
<feature type="region of interest" description="Disordered" evidence="1">
    <location>
        <begin position="74"/>
        <end position="96"/>
    </location>
</feature>
<accession>A0A5B8UBM0</accession>
<evidence type="ECO:0000313" key="2">
    <source>
        <dbReference type="EMBL" id="QEC50455.1"/>
    </source>
</evidence>
<sequence>MAAATFTIEPQGPFDLRLAAGFGFGPDSGRLDRRHAVAAALERRLDAGRLAAMGPDDAMADVLATGGPRLRRPVQERQSLDAEPDAVASTAPAEPRRARRTWACGLIRYAAGRP</sequence>
<evidence type="ECO:0000313" key="3">
    <source>
        <dbReference type="Proteomes" id="UP000321805"/>
    </source>
</evidence>
<name>A0A5B8UBM0_9ACTN</name>
<dbReference type="KEGG" id="bsol:FSW04_24635"/>
<organism evidence="2 3">
    <name type="scientific">Baekduia soli</name>
    <dbReference type="NCBI Taxonomy" id="496014"/>
    <lineage>
        <taxon>Bacteria</taxon>
        <taxon>Bacillati</taxon>
        <taxon>Actinomycetota</taxon>
        <taxon>Thermoleophilia</taxon>
        <taxon>Solirubrobacterales</taxon>
        <taxon>Baekduiaceae</taxon>
        <taxon>Baekduia</taxon>
    </lineage>
</organism>
<dbReference type="EMBL" id="CP042430">
    <property type="protein sequence ID" value="QEC50455.1"/>
    <property type="molecule type" value="Genomic_DNA"/>
</dbReference>
<keyword evidence="3" id="KW-1185">Reference proteome</keyword>
<gene>
    <name evidence="2" type="ORF">FSW04_24635</name>
</gene>
<dbReference type="RefSeq" id="WP_146923099.1">
    <property type="nucleotide sequence ID" value="NZ_CP042430.1"/>
</dbReference>
<dbReference type="AlphaFoldDB" id="A0A5B8UBM0"/>
<reference evidence="2 3" key="1">
    <citation type="journal article" date="2018" name="J. Microbiol.">
        <title>Baekduia soli gen. nov., sp. nov., a novel bacterium isolated from the soil of Baekdu Mountain and proposal of a novel family name, Baekduiaceae fam. nov.</title>
        <authorList>
            <person name="An D.S."/>
            <person name="Siddiqi M.Z."/>
            <person name="Kim K.H."/>
            <person name="Yu H.S."/>
            <person name="Im W.T."/>
        </authorList>
    </citation>
    <scope>NUCLEOTIDE SEQUENCE [LARGE SCALE GENOMIC DNA]</scope>
    <source>
        <strain evidence="2 3">BR7-21</strain>
    </source>
</reference>
<dbReference type="Proteomes" id="UP000321805">
    <property type="component" value="Chromosome"/>
</dbReference>
<evidence type="ECO:0000256" key="1">
    <source>
        <dbReference type="SAM" id="MobiDB-lite"/>
    </source>
</evidence>